<proteinExistence type="predicted"/>
<protein>
    <submittedName>
        <fullName evidence="1">Uncharacterized protein</fullName>
    </submittedName>
</protein>
<reference evidence="1 2" key="1">
    <citation type="submission" date="2024-01" db="EMBL/GenBank/DDBJ databases">
        <title>The genomes of 5 underutilized Papilionoideae crops provide insights into root nodulation and disease resistanc.</title>
        <authorList>
            <person name="Yuan L."/>
        </authorList>
    </citation>
    <scope>NUCLEOTIDE SEQUENCE [LARGE SCALE GENOMIC DNA]</scope>
    <source>
        <strain evidence="1">ZHUSHIDOU_FW_LH</strain>
        <tissue evidence="1">Leaf</tissue>
    </source>
</reference>
<evidence type="ECO:0000313" key="1">
    <source>
        <dbReference type="EMBL" id="KAK7256362.1"/>
    </source>
</evidence>
<dbReference type="AlphaFoldDB" id="A0AAN9EFF8"/>
<name>A0AAN9EFF8_CROPI</name>
<organism evidence="1 2">
    <name type="scientific">Crotalaria pallida</name>
    <name type="common">Smooth rattlebox</name>
    <name type="synonym">Crotalaria striata</name>
    <dbReference type="NCBI Taxonomy" id="3830"/>
    <lineage>
        <taxon>Eukaryota</taxon>
        <taxon>Viridiplantae</taxon>
        <taxon>Streptophyta</taxon>
        <taxon>Embryophyta</taxon>
        <taxon>Tracheophyta</taxon>
        <taxon>Spermatophyta</taxon>
        <taxon>Magnoliopsida</taxon>
        <taxon>eudicotyledons</taxon>
        <taxon>Gunneridae</taxon>
        <taxon>Pentapetalae</taxon>
        <taxon>rosids</taxon>
        <taxon>fabids</taxon>
        <taxon>Fabales</taxon>
        <taxon>Fabaceae</taxon>
        <taxon>Papilionoideae</taxon>
        <taxon>50 kb inversion clade</taxon>
        <taxon>genistoids sensu lato</taxon>
        <taxon>core genistoids</taxon>
        <taxon>Crotalarieae</taxon>
        <taxon>Crotalaria</taxon>
    </lineage>
</organism>
<gene>
    <name evidence="1" type="ORF">RIF29_29804</name>
</gene>
<comment type="caution">
    <text evidence="1">The sequence shown here is derived from an EMBL/GenBank/DDBJ whole genome shotgun (WGS) entry which is preliminary data.</text>
</comment>
<accession>A0AAN9EFF8</accession>
<evidence type="ECO:0000313" key="2">
    <source>
        <dbReference type="Proteomes" id="UP001372338"/>
    </source>
</evidence>
<sequence length="79" mass="8874">MTRMAWWLSWDVAATRGGCRGGGATVVERRRDAAVGCRGLVQVDEEDYYDGPDDSDYETDDSNGICSPFFSRLSLYCYM</sequence>
<dbReference type="Proteomes" id="UP001372338">
    <property type="component" value="Unassembled WGS sequence"/>
</dbReference>
<dbReference type="EMBL" id="JAYWIO010000006">
    <property type="protein sequence ID" value="KAK7256362.1"/>
    <property type="molecule type" value="Genomic_DNA"/>
</dbReference>
<keyword evidence="2" id="KW-1185">Reference proteome</keyword>